<feature type="domain" description="AraC effector-binding" evidence="1">
    <location>
        <begin position="1"/>
        <end position="152"/>
    </location>
</feature>
<accession>A0ABN0RSV6</accession>
<proteinExistence type="predicted"/>
<dbReference type="InterPro" id="IPR010499">
    <property type="entry name" value="AraC_E-bd"/>
</dbReference>
<name>A0ABN0RSV6_9FLAO</name>
<dbReference type="Proteomes" id="UP000019275">
    <property type="component" value="Unassembled WGS sequence"/>
</dbReference>
<dbReference type="PANTHER" id="PTHR36444:SF2">
    <property type="entry name" value="TRANSCRIPTIONAL REGULATOR PROTEIN YOBU-RELATED"/>
    <property type="match status" value="1"/>
</dbReference>
<dbReference type="Gene3D" id="3.20.80.10">
    <property type="entry name" value="Regulatory factor, effector binding domain"/>
    <property type="match status" value="1"/>
</dbReference>
<comment type="caution">
    <text evidence="2">The sequence shown here is derived from an EMBL/GenBank/DDBJ whole genome shotgun (WGS) entry which is preliminary data.</text>
</comment>
<dbReference type="RefSeq" id="WP_013621754.1">
    <property type="nucleotide sequence ID" value="NZ_ARZX01000001.1"/>
</dbReference>
<keyword evidence="3" id="KW-1185">Reference proteome</keyword>
<dbReference type="InterPro" id="IPR053182">
    <property type="entry name" value="YobU-like_regulator"/>
</dbReference>
<dbReference type="SMART" id="SM00871">
    <property type="entry name" value="AraC_E_bind"/>
    <property type="match status" value="1"/>
</dbReference>
<evidence type="ECO:0000259" key="1">
    <source>
        <dbReference type="SMART" id="SM00871"/>
    </source>
</evidence>
<dbReference type="InterPro" id="IPR011256">
    <property type="entry name" value="Reg_factor_effector_dom_sf"/>
</dbReference>
<evidence type="ECO:0000313" key="3">
    <source>
        <dbReference type="Proteomes" id="UP000019275"/>
    </source>
</evidence>
<dbReference type="InterPro" id="IPR029441">
    <property type="entry name" value="Cass2"/>
</dbReference>
<dbReference type="Pfam" id="PF14526">
    <property type="entry name" value="Cass2"/>
    <property type="match status" value="1"/>
</dbReference>
<organism evidence="2 3">
    <name type="scientific">Cellulophaga geojensis KL-A</name>
    <dbReference type="NCBI Taxonomy" id="1328323"/>
    <lineage>
        <taxon>Bacteria</taxon>
        <taxon>Pseudomonadati</taxon>
        <taxon>Bacteroidota</taxon>
        <taxon>Flavobacteriia</taxon>
        <taxon>Flavobacteriales</taxon>
        <taxon>Flavobacteriaceae</taxon>
        <taxon>Cellulophaga</taxon>
    </lineage>
</organism>
<dbReference type="PANTHER" id="PTHR36444">
    <property type="entry name" value="TRANSCRIPTIONAL REGULATOR PROTEIN YOBU-RELATED"/>
    <property type="match status" value="1"/>
</dbReference>
<protein>
    <submittedName>
        <fullName evidence="2">Transcription activator effector-binding protein</fullName>
    </submittedName>
</protein>
<sequence>MKTETLESFYVIGIKVRTTNENEQAAKDIVALWNTFMSEQILDKIPNKISSEIFSIYTNYESDYTKPYDTILGCKVSSIDEVPNGMVAHTIKASTYKKSIAKGDLSKNVVYNKWLEIWNSKVDRLYTSDFEIYGEAASNPENAEVPIFIAIKE</sequence>
<evidence type="ECO:0000313" key="2">
    <source>
        <dbReference type="EMBL" id="EWH14943.1"/>
    </source>
</evidence>
<dbReference type="SUPFAM" id="SSF55136">
    <property type="entry name" value="Probable bacterial effector-binding domain"/>
    <property type="match status" value="1"/>
</dbReference>
<gene>
    <name evidence="2" type="ORF">KLA_00250</name>
</gene>
<dbReference type="EMBL" id="ARZX01000001">
    <property type="protein sequence ID" value="EWH14943.1"/>
    <property type="molecule type" value="Genomic_DNA"/>
</dbReference>
<reference evidence="2 3" key="1">
    <citation type="journal article" date="2014" name="Genome Announc.">
        <title>Draft Genome Sequence of the Carrageenan-Degrading Bacterium Cellulophaga sp. Strain KL-A, Isolated from Decaying Marine Algae.</title>
        <authorList>
            <person name="Shan D."/>
            <person name="Ying J."/>
            <person name="Li X."/>
            <person name="Gao Z."/>
            <person name="Wei G."/>
            <person name="Shao Z."/>
        </authorList>
    </citation>
    <scope>NUCLEOTIDE SEQUENCE [LARGE SCALE GENOMIC DNA]</scope>
    <source>
        <strain evidence="2 3">KL-A</strain>
    </source>
</reference>